<dbReference type="Proteomes" id="UP000285430">
    <property type="component" value="Unassembled WGS sequence"/>
</dbReference>
<gene>
    <name evidence="2" type="ORF">DYB37_007650</name>
</gene>
<proteinExistence type="predicted"/>
<protein>
    <recommendedName>
        <fullName evidence="4">FMP27 C-terminal domain-containing protein</fullName>
    </recommendedName>
</protein>
<accession>A0A3R6YCI1</accession>
<evidence type="ECO:0000256" key="1">
    <source>
        <dbReference type="SAM" id="MobiDB-lite"/>
    </source>
</evidence>
<dbReference type="PANTHER" id="PTHR15678">
    <property type="entry name" value="ANTIGEN MLAA-22-RELATED"/>
    <property type="match status" value="1"/>
</dbReference>
<feature type="region of interest" description="Disordered" evidence="1">
    <location>
        <begin position="1577"/>
        <end position="1596"/>
    </location>
</feature>
<evidence type="ECO:0008006" key="4">
    <source>
        <dbReference type="Google" id="ProtNLM"/>
    </source>
</evidence>
<comment type="caution">
    <text evidence="2">The sequence shown here is derived from an EMBL/GenBank/DDBJ whole genome shotgun (WGS) entry which is preliminary data.</text>
</comment>
<reference evidence="2 3" key="1">
    <citation type="submission" date="2018-08" db="EMBL/GenBank/DDBJ databases">
        <title>Aphanomyces genome sequencing and annotation.</title>
        <authorList>
            <person name="Minardi D."/>
            <person name="Oidtmann B."/>
            <person name="Van Der Giezen M."/>
            <person name="Studholme D.J."/>
        </authorList>
    </citation>
    <scope>NUCLEOTIDE SEQUENCE [LARGE SCALE GENOMIC DNA]</scope>
    <source>
        <strain evidence="2 3">Da</strain>
    </source>
</reference>
<name>A0A3R6YCI1_APHAT</name>
<feature type="region of interest" description="Disordered" evidence="1">
    <location>
        <begin position="1949"/>
        <end position="1970"/>
    </location>
</feature>
<evidence type="ECO:0000313" key="2">
    <source>
        <dbReference type="EMBL" id="RHZ09680.1"/>
    </source>
</evidence>
<dbReference type="InterPro" id="IPR045167">
    <property type="entry name" value="Hobbit"/>
</dbReference>
<dbReference type="EMBL" id="QUTH01005474">
    <property type="protein sequence ID" value="RHZ09680.1"/>
    <property type="molecule type" value="Genomic_DNA"/>
</dbReference>
<feature type="region of interest" description="Disordered" evidence="1">
    <location>
        <begin position="1626"/>
        <end position="1661"/>
    </location>
</feature>
<dbReference type="Pfam" id="PF10344">
    <property type="entry name" value="Hobbit"/>
    <property type="match status" value="1"/>
</dbReference>
<dbReference type="PANTHER" id="PTHR15678:SF6">
    <property type="entry name" value="BRIDGE-LIKE LIPID TRANSFER PROTEIN FAMILY MEMBER 2"/>
    <property type="match status" value="1"/>
</dbReference>
<evidence type="ECO:0000313" key="3">
    <source>
        <dbReference type="Proteomes" id="UP000285430"/>
    </source>
</evidence>
<feature type="region of interest" description="Disordered" evidence="1">
    <location>
        <begin position="2237"/>
        <end position="2273"/>
    </location>
</feature>
<sequence length="2456" mass="269707">MASYNEFLVDKTFKSDVCGGDGTPHIALQVALNVLISRCHARESNVVHHLVALSFACPTFDALGFLTDVPIDATTNATIRVHPIRIKLWGLLLKFIQAPSQENVASLVLPFVEITITKQQHASSCAASPTPLDLASIAALASPTNPIWSQALPLIHRFGSVGRFVHLVDIFMTNISILVRDTNHQPMFSVTVGTTIDRSSVHATMLLDPDKHHVVVSLNVCHHLPMTMYIPSAHMNVDVQQVALQVTVPISKSPSDARLPLPSSVSISGHSLHVSVKLLAPQPPLDATIPSPPVSLPTVSQTHTTAANNNNNEAMINLIALLPSVVSFSWHSAKVIFEHPSSPSQCSVELLQIALVSPKHAAVAVDVHGLSAQVVPRQASPPLQLLQLGPMTGSVDVTRPHVSSLALNVSAELKRVHVVLGDVLEPWVSLVTNLQVALPPPPPHMSIISSVQLHGKVTNVSVLLCPRTALDLDDPSHLCPPLEILVDDVYVSALPPHLVGVRSRAELRLTRVGIRLESSIAPSVTLDYMRMLFYPIASFLHGKTDVAADVEMEGEWLDVHYTPQLLHALGGVARLVLFTCQTPLAQVFATPKPTADDNVIRPRRSGVDMFKREPVYPRVKFQGLVKRIVASFPVALPSTPPSTEQVSVDSLTIETDAATSRFRMHMDQIHVSTQGPKKCKPYMVVGHFAVEEAPVGGTSVVDLHGQDVAVTWDVLTQVRVAKAVQDVTTAVYRMLFQIFHGYTMHVAPPHSKFKVWGVHVGVNPAMDDAAAYIAMRAHLSNAISASGDKLHRVAIRNVSVSVPALEITVTVDEFGGDDVPDLWTFGSIQVTWRHQPKLVSMANVSVRRTVAGRLDYVFGDFEAILRQRQKVLAASDDGHGASSVEEDDETLCVCICDLHVEIPYGSWSDLVTLSTQMQTLAATLTTTWHDTMSEFWRPQHPLFFRYFAKLHRPSSRPKIELDMRQLDVEWVDDPMETWLAHMAPLWMDTLAEQEGWRQVVLHDHRTSHLHDNTTMTNEEAGFESKQIEVLATFAKAYVTRVQETRKQQQTYTHNKTNSNMARLRVSVCRLHGWVLPLVDPVRLIRKMKELDNDTLSLLQLPRCVRPCFDLLVGVSMHVHVESIQVHVRGGGGSSPSQASPPIVKVPNVELQGDVVVAQPTSTPAFHVTNPVDIAAFSHLQVVTSRIPLKCFLDLNVGVTGTTVAYNPVLNSSMVGLALDAQQCLFAYILPSLEVETWAYWDIVRRLVHGKYSVTCRDTTVQLMARQNVAEGVQLTLHKVQVAYTNKGTVDIHLDKVQCKLEPHGGAVDTFVDIPAVALAVDWTWIHQDDDDTVSSLHYIYPMKFTYLENANQVQVHVHNPHIMHHSPSRLSMGVRCIVGTNDRKDTTSVVVYGSTVARLLELGQSYMEMCAIATVTSRQRRCGNPRRPLVPSLSDLQHHIHRVVLRSVQVEHGVDVALYHSDQSPVGVRVHINDIFASLAMTCGAIRSLADCFQHHMVVATNPKKATWAIHDVVANVQEIQIRVCTVKSGSRGDACVTLHQSYAVMEPSKLMPPWEDKAKAIVERFHAAAVLVDASTGGDGPQVRDVASPPPSSETKSILEHFAIQDDVHLLLKQRSPASSAAAVVVASTPSKEKCQTPRRLSASRLPPPPPSTASLPLGDGHDSSPELGCLCYVLVHQPRVHMTLDTIDAVVEMALEWRAFVQEYMPPSDIPISVIHQVEAAVATPVADTCDDVSGDLTSHLEHMLHPAAQPKVRVSSTNDFLLHSKICGDVDDVRLPITTDIIAIQTLLRINVVDFQLAVQDSAHKGSILVAIPSGCVEPAVDLEHHTEHVDVSVCGVFVFTSSLEVDMTSNMHHTWLKVERSMISQSSTMLWKQVLHASAIECGISHDVVPNVHQVSVHVANIDAILDVESKQTLLDMGTLLSTRIQDKLESHTKPAANSVVIESGASIPPSTHPPLNTEDDDGPLSSTPDIVAMLPQLWRQRRTLQWTIATLRYVESCRFGVLASAVPDVDTAALRPLPWRLLSSVQSPPPSRPSAASARLTALAHDVRVLNAELAFAIREYYKHKQVHPTVDLHFELDEASLLVKGPTFDLLRLQLQQVEGTVARFQDQSGTLSIQLHTMFAANLMPQTPLPDLLVPVDRNQQAKDDFVDAGTRVGGVVRVDAEMAAPVGGQLVVQHFEINVLPLQVCITYELVLQLVAFMSTAQSPHIHKQEEMVRSQFLVYSAKTSNKKAARVSNTSEDVANLLRGDDGEPPRPPPPTTPTNNSSSYNLVTFKHIRLGTILVLLTYKSGKATPTTPQHLEEMRGFELKLHSLVYTDKTCTLSELVLRVRRDILLDVLSQVGRNFNNIGIFLKERLDISRWAGFDMNNPLKSLSMSSGAADVPPSAVHKKPSQVVFSLELKPDKSAKLNPIKKAKSRFGFLKLKKKTSKATEVSAAEVYAKSGGGDEDDE</sequence>
<organism evidence="2 3">
    <name type="scientific">Aphanomyces astaci</name>
    <name type="common">Crayfish plague agent</name>
    <dbReference type="NCBI Taxonomy" id="112090"/>
    <lineage>
        <taxon>Eukaryota</taxon>
        <taxon>Sar</taxon>
        <taxon>Stramenopiles</taxon>
        <taxon>Oomycota</taxon>
        <taxon>Saprolegniomycetes</taxon>
        <taxon>Saprolegniales</taxon>
        <taxon>Verrucalvaceae</taxon>
        <taxon>Aphanomyces</taxon>
    </lineage>
</organism>
<dbReference type="VEuPathDB" id="FungiDB:H257_05295"/>